<dbReference type="AlphaFoldDB" id="A0A0B0N6X2"/>
<organism evidence="1 2">
    <name type="scientific">Gossypium arboreum</name>
    <name type="common">Tree cotton</name>
    <name type="synonym">Gossypium nanking</name>
    <dbReference type="NCBI Taxonomy" id="29729"/>
    <lineage>
        <taxon>Eukaryota</taxon>
        <taxon>Viridiplantae</taxon>
        <taxon>Streptophyta</taxon>
        <taxon>Embryophyta</taxon>
        <taxon>Tracheophyta</taxon>
        <taxon>Spermatophyta</taxon>
        <taxon>Magnoliopsida</taxon>
        <taxon>eudicotyledons</taxon>
        <taxon>Gunneridae</taxon>
        <taxon>Pentapetalae</taxon>
        <taxon>rosids</taxon>
        <taxon>malvids</taxon>
        <taxon>Malvales</taxon>
        <taxon>Malvaceae</taxon>
        <taxon>Malvoideae</taxon>
        <taxon>Gossypium</taxon>
    </lineage>
</organism>
<evidence type="ECO:0000313" key="1">
    <source>
        <dbReference type="EMBL" id="KHG07599.1"/>
    </source>
</evidence>
<reference evidence="2" key="1">
    <citation type="submission" date="2014-09" db="EMBL/GenBank/DDBJ databases">
        <authorList>
            <person name="Mudge J."/>
            <person name="Ramaraj T."/>
            <person name="Lindquist I.E."/>
            <person name="Bharti A.K."/>
            <person name="Sundararajan A."/>
            <person name="Cameron C.T."/>
            <person name="Woodward J.E."/>
            <person name="May G.D."/>
            <person name="Brubaker C."/>
            <person name="Broadhvest J."/>
            <person name="Wilkins T.A."/>
        </authorList>
    </citation>
    <scope>NUCLEOTIDE SEQUENCE</scope>
    <source>
        <strain evidence="2">cv. AKA8401</strain>
    </source>
</reference>
<keyword evidence="2" id="KW-1185">Reference proteome</keyword>
<accession>A0A0B0N6X2</accession>
<name>A0A0B0N6X2_GOSAR</name>
<protein>
    <submittedName>
        <fullName evidence="1">Uncharacterized protein</fullName>
    </submittedName>
</protein>
<comment type="caution">
    <text evidence="1">The sequence shown here is derived from an EMBL/GenBank/DDBJ whole genome shotgun (WGS) entry which is preliminary data.</text>
</comment>
<dbReference type="EMBL" id="JRRC01477981">
    <property type="protein sequence ID" value="KHG07599.1"/>
    <property type="molecule type" value="Genomic_DNA"/>
</dbReference>
<gene>
    <name evidence="1" type="ORF">F383_34439</name>
</gene>
<sequence length="103" mass="11144">MKDVALSRERGEKLRALASVGLAPVIGLTHPRAVLRTTAQVARVRKTLPFLRQSSGNPRESRSITDVCMLMEPTLDSGVSCALMVARRMMAKSRSHGVLGGDD</sequence>
<dbReference type="Proteomes" id="UP000032142">
    <property type="component" value="Unassembled WGS sequence"/>
</dbReference>
<proteinExistence type="predicted"/>
<evidence type="ECO:0000313" key="2">
    <source>
        <dbReference type="Proteomes" id="UP000032142"/>
    </source>
</evidence>